<accession>A0A0V1I3T1</accession>
<organism evidence="1 2">
    <name type="scientific">Trichinella zimbabwensis</name>
    <dbReference type="NCBI Taxonomy" id="268475"/>
    <lineage>
        <taxon>Eukaryota</taxon>
        <taxon>Metazoa</taxon>
        <taxon>Ecdysozoa</taxon>
        <taxon>Nematoda</taxon>
        <taxon>Enoplea</taxon>
        <taxon>Dorylaimia</taxon>
        <taxon>Trichinellida</taxon>
        <taxon>Trichinellidae</taxon>
        <taxon>Trichinella</taxon>
    </lineage>
</organism>
<gene>
    <name evidence="1" type="ORF">T11_14499</name>
</gene>
<dbReference type="EMBL" id="JYDP01000006">
    <property type="protein sequence ID" value="KRZ17555.1"/>
    <property type="molecule type" value="Genomic_DNA"/>
</dbReference>
<proteinExistence type="predicted"/>
<reference evidence="1 2" key="1">
    <citation type="submission" date="2015-01" db="EMBL/GenBank/DDBJ databases">
        <title>Evolution of Trichinella species and genotypes.</title>
        <authorList>
            <person name="Korhonen P.K."/>
            <person name="Edoardo P."/>
            <person name="Giuseppe L.R."/>
            <person name="Gasser R.B."/>
        </authorList>
    </citation>
    <scope>NUCLEOTIDE SEQUENCE [LARGE SCALE GENOMIC DNA]</scope>
    <source>
        <strain evidence="1">ISS1029</strain>
    </source>
</reference>
<feature type="non-terminal residue" evidence="1">
    <location>
        <position position="95"/>
    </location>
</feature>
<protein>
    <submittedName>
        <fullName evidence="1">Uncharacterized protein</fullName>
    </submittedName>
</protein>
<evidence type="ECO:0000313" key="1">
    <source>
        <dbReference type="EMBL" id="KRZ17555.1"/>
    </source>
</evidence>
<sequence>LMKLSLVYFHYDKIVRVEYCKLKMSHQLVMSFQGRLVACSMLLLQSGKNTHHTNINESCSVCLYLFKYQEIYKHEKDVACDKNFCDTNGQFEDEM</sequence>
<feature type="non-terminal residue" evidence="1">
    <location>
        <position position="1"/>
    </location>
</feature>
<comment type="caution">
    <text evidence="1">The sequence shown here is derived from an EMBL/GenBank/DDBJ whole genome shotgun (WGS) entry which is preliminary data.</text>
</comment>
<dbReference type="Proteomes" id="UP000055024">
    <property type="component" value="Unassembled WGS sequence"/>
</dbReference>
<evidence type="ECO:0000313" key="2">
    <source>
        <dbReference type="Proteomes" id="UP000055024"/>
    </source>
</evidence>
<name>A0A0V1I3T1_9BILA</name>
<dbReference type="AlphaFoldDB" id="A0A0V1I3T1"/>
<keyword evidence="2" id="KW-1185">Reference proteome</keyword>